<sequence length="192" mass="21695">MKKIIVYLLTAVLLVGSGTTLEAQNKKDITTSEANKLLQKTIGNWRISSYEWQPETQKFVETTGNASFNKAYQGNYIKEQFEIKKTDGSIVTGEGFLRYSETSKRFEFVQLDDEGESIVLMVGEWRPEYNLLTLSSVKETESFAIGNSNVAHWQYFFLEDGSIKKIVRKPNAKGLYVITATNHYVPANTAGL</sequence>
<reference evidence="3" key="1">
    <citation type="journal article" date="2019" name="Int. J. Syst. Evol. Microbiol.">
        <title>The Global Catalogue of Microorganisms (GCM) 10K type strain sequencing project: providing services to taxonomists for standard genome sequencing and annotation.</title>
        <authorList>
            <consortium name="The Broad Institute Genomics Platform"/>
            <consortium name="The Broad Institute Genome Sequencing Center for Infectious Disease"/>
            <person name="Wu L."/>
            <person name="Ma J."/>
        </authorList>
    </citation>
    <scope>NUCLEOTIDE SEQUENCE [LARGE SCALE GENOMIC DNA]</scope>
    <source>
        <strain evidence="3">JCM 16545</strain>
    </source>
</reference>
<evidence type="ECO:0000313" key="3">
    <source>
        <dbReference type="Proteomes" id="UP001597369"/>
    </source>
</evidence>
<dbReference type="EMBL" id="JBHUHV010000053">
    <property type="protein sequence ID" value="MFD2068506.1"/>
    <property type="molecule type" value="Genomic_DNA"/>
</dbReference>
<comment type="caution">
    <text evidence="2">The sequence shown here is derived from an EMBL/GenBank/DDBJ whole genome shotgun (WGS) entry which is preliminary data.</text>
</comment>
<name>A0ABW4X1P6_9BACT</name>
<feature type="chain" id="PRO_5047069770" evidence="1">
    <location>
        <begin position="24"/>
        <end position="192"/>
    </location>
</feature>
<dbReference type="Pfam" id="PF07617">
    <property type="entry name" value="DUF1579"/>
    <property type="match status" value="1"/>
</dbReference>
<evidence type="ECO:0000313" key="2">
    <source>
        <dbReference type="EMBL" id="MFD2068506.1"/>
    </source>
</evidence>
<organism evidence="2 3">
    <name type="scientific">Pontibacter silvestris</name>
    <dbReference type="NCBI Taxonomy" id="2305183"/>
    <lineage>
        <taxon>Bacteria</taxon>
        <taxon>Pseudomonadati</taxon>
        <taxon>Bacteroidota</taxon>
        <taxon>Cytophagia</taxon>
        <taxon>Cytophagales</taxon>
        <taxon>Hymenobacteraceae</taxon>
        <taxon>Pontibacter</taxon>
    </lineage>
</organism>
<dbReference type="Proteomes" id="UP001597369">
    <property type="component" value="Unassembled WGS sequence"/>
</dbReference>
<evidence type="ECO:0000256" key="1">
    <source>
        <dbReference type="SAM" id="SignalP"/>
    </source>
</evidence>
<gene>
    <name evidence="2" type="ORF">ACFSKU_16570</name>
</gene>
<proteinExistence type="predicted"/>
<keyword evidence="3" id="KW-1185">Reference proteome</keyword>
<protein>
    <submittedName>
        <fullName evidence="2">DUF1579 family protein</fullName>
    </submittedName>
</protein>
<dbReference type="InterPro" id="IPR011473">
    <property type="entry name" value="DUF1579"/>
</dbReference>
<feature type="signal peptide" evidence="1">
    <location>
        <begin position="1"/>
        <end position="23"/>
    </location>
</feature>
<accession>A0ABW4X1P6</accession>
<dbReference type="RefSeq" id="WP_229959604.1">
    <property type="nucleotide sequence ID" value="NZ_JAJJWI010000005.1"/>
</dbReference>
<keyword evidence="1" id="KW-0732">Signal</keyword>